<proteinExistence type="predicted"/>
<protein>
    <submittedName>
        <fullName evidence="3">Disease resistance protein RPM1</fullName>
    </submittedName>
</protein>
<dbReference type="STRING" id="2094558.A0A314XJL3"/>
<feature type="domain" description="Disease resistance R13L4/SHOC-2-like LRR" evidence="2">
    <location>
        <begin position="7"/>
        <end position="172"/>
    </location>
</feature>
<accession>A0A314XJL3</accession>
<dbReference type="Gene3D" id="3.80.10.10">
    <property type="entry name" value="Ribonuclease Inhibitor"/>
    <property type="match status" value="1"/>
</dbReference>
<dbReference type="OrthoDB" id="1427642at2759"/>
<evidence type="ECO:0000313" key="3">
    <source>
        <dbReference type="EMBL" id="PQP94122.1"/>
    </source>
</evidence>
<dbReference type="Proteomes" id="UP000250321">
    <property type="component" value="Unassembled WGS sequence"/>
</dbReference>
<evidence type="ECO:0000259" key="2">
    <source>
        <dbReference type="Pfam" id="PF23598"/>
    </source>
</evidence>
<dbReference type="AlphaFoldDB" id="A0A314XJL3"/>
<organism evidence="3 4">
    <name type="scientific">Prunus yedoensis var. nudiflora</name>
    <dbReference type="NCBI Taxonomy" id="2094558"/>
    <lineage>
        <taxon>Eukaryota</taxon>
        <taxon>Viridiplantae</taxon>
        <taxon>Streptophyta</taxon>
        <taxon>Embryophyta</taxon>
        <taxon>Tracheophyta</taxon>
        <taxon>Spermatophyta</taxon>
        <taxon>Magnoliopsida</taxon>
        <taxon>eudicotyledons</taxon>
        <taxon>Gunneridae</taxon>
        <taxon>Pentapetalae</taxon>
        <taxon>rosids</taxon>
        <taxon>fabids</taxon>
        <taxon>Rosales</taxon>
        <taxon>Rosaceae</taxon>
        <taxon>Amygdaloideae</taxon>
        <taxon>Amygdaleae</taxon>
        <taxon>Prunus</taxon>
    </lineage>
</organism>
<sequence length="201" mass="22468">MPHLISLEVKAINGDEIIDLQHISSPPQCLQVLSLIGRLEKLPDWIAGLCLLTQLSLGWSGLASDHDPLKVLQVLPNLMDLKIHEAFSCEELHFERGFPKLKRLKLGPLKGLKLMTIHNGALPLLETLGFGPSPQLQQVPSGIRHLKNLKSLVLVDMPSRLMDGIHVQEAKHRLGPRVLFRNTKGNNRYRTIKVIDSAIFV</sequence>
<keyword evidence="1" id="KW-0677">Repeat</keyword>
<dbReference type="Pfam" id="PF23598">
    <property type="entry name" value="LRR_14"/>
    <property type="match status" value="1"/>
</dbReference>
<dbReference type="InterPro" id="IPR055414">
    <property type="entry name" value="LRR_R13L4/SHOC2-like"/>
</dbReference>
<evidence type="ECO:0000313" key="4">
    <source>
        <dbReference type="Proteomes" id="UP000250321"/>
    </source>
</evidence>
<dbReference type="SUPFAM" id="SSF52058">
    <property type="entry name" value="L domain-like"/>
    <property type="match status" value="1"/>
</dbReference>
<name>A0A314XJL3_PRUYE</name>
<gene>
    <name evidence="3" type="ORF">Pyn_15466</name>
</gene>
<dbReference type="InterPro" id="IPR032675">
    <property type="entry name" value="LRR_dom_sf"/>
</dbReference>
<keyword evidence="4" id="KW-1185">Reference proteome</keyword>
<comment type="caution">
    <text evidence="3">The sequence shown here is derived from an EMBL/GenBank/DDBJ whole genome shotgun (WGS) entry which is preliminary data.</text>
</comment>
<evidence type="ECO:0000256" key="1">
    <source>
        <dbReference type="ARBA" id="ARBA00022737"/>
    </source>
</evidence>
<reference evidence="3 4" key="1">
    <citation type="submission" date="2018-02" db="EMBL/GenBank/DDBJ databases">
        <title>Draft genome of wild Prunus yedoensis var. nudiflora.</title>
        <authorList>
            <person name="Baek S."/>
            <person name="Kim J.-H."/>
            <person name="Choi K."/>
            <person name="Kim G.-B."/>
            <person name="Cho A."/>
            <person name="Jang H."/>
            <person name="Shin C.-H."/>
            <person name="Yu H.-J."/>
            <person name="Mun J.-H."/>
        </authorList>
    </citation>
    <scope>NUCLEOTIDE SEQUENCE [LARGE SCALE GENOMIC DNA]</scope>
    <source>
        <strain evidence="4">cv. Jeju island</strain>
        <tissue evidence="3">Leaf</tissue>
    </source>
</reference>
<dbReference type="EMBL" id="PJQY01002388">
    <property type="protein sequence ID" value="PQP94122.1"/>
    <property type="molecule type" value="Genomic_DNA"/>
</dbReference>